<evidence type="ECO:0000256" key="5">
    <source>
        <dbReference type="ARBA" id="ARBA00022679"/>
    </source>
</evidence>
<evidence type="ECO:0000256" key="8">
    <source>
        <dbReference type="ARBA" id="ARBA00022723"/>
    </source>
</evidence>
<keyword evidence="7" id="KW-0235">DNA replication</keyword>
<keyword evidence="4" id="KW-0639">Primosome</keyword>
<dbReference type="Proteomes" id="UP000694941">
    <property type="component" value="Unplaced"/>
</dbReference>
<dbReference type="SUPFAM" id="SSF56747">
    <property type="entry name" value="Prim-pol domain"/>
    <property type="match status" value="1"/>
</dbReference>
<evidence type="ECO:0000313" key="11">
    <source>
        <dbReference type="RefSeq" id="XP_022246996.1"/>
    </source>
</evidence>
<dbReference type="RefSeq" id="XP_022246996.1">
    <property type="nucleotide sequence ID" value="XM_022391288.1"/>
</dbReference>
<evidence type="ECO:0000256" key="7">
    <source>
        <dbReference type="ARBA" id="ARBA00022705"/>
    </source>
</evidence>
<dbReference type="GeneID" id="106463708"/>
<keyword evidence="10" id="KW-1185">Reference proteome</keyword>
<evidence type="ECO:0000256" key="6">
    <source>
        <dbReference type="ARBA" id="ARBA00022695"/>
    </source>
</evidence>
<organism evidence="10 11">
    <name type="scientific">Limulus polyphemus</name>
    <name type="common">Atlantic horseshoe crab</name>
    <dbReference type="NCBI Taxonomy" id="6850"/>
    <lineage>
        <taxon>Eukaryota</taxon>
        <taxon>Metazoa</taxon>
        <taxon>Ecdysozoa</taxon>
        <taxon>Arthropoda</taxon>
        <taxon>Chelicerata</taxon>
        <taxon>Merostomata</taxon>
        <taxon>Xiphosura</taxon>
        <taxon>Limulidae</taxon>
        <taxon>Limulus</taxon>
    </lineage>
</organism>
<keyword evidence="5" id="KW-0808">Transferase</keyword>
<evidence type="ECO:0000256" key="9">
    <source>
        <dbReference type="ARBA" id="ARBA00023163"/>
    </source>
</evidence>
<sequence length="208" mass="25025">MDSKENEQYIFNPEVLPDLLPVYYKRLFPFSLYYRWMTYGNLNKNYFPYREFSFTLQDDIYLRYQSFMDQTEMEREVQKKCPYKIDIGAVYSFRPREHRTVSTFQPLEKELVFDIDMTDYDEVRNCCSGTDICKKCWPFIVIAMKILDRALKEDFGFHHLLWVYSGRRGVHCWVCDEVARKLTSTARSAIAEYLTVVKESKRDNSEVF</sequence>
<proteinExistence type="inferred from homology"/>
<dbReference type="NCBIfam" id="TIGR00335">
    <property type="entry name" value="primase_sml"/>
    <property type="match status" value="1"/>
</dbReference>
<accession>A0ABM1STP0</accession>
<dbReference type="PANTHER" id="PTHR10536">
    <property type="entry name" value="DNA PRIMASE SMALL SUBUNIT"/>
    <property type="match status" value="1"/>
</dbReference>
<comment type="similarity">
    <text evidence="1">Belongs to the eukaryotic-type primase small subunit family.</text>
</comment>
<evidence type="ECO:0000256" key="1">
    <source>
        <dbReference type="ARBA" id="ARBA00009762"/>
    </source>
</evidence>
<gene>
    <name evidence="11" type="primary">LOC106463708</name>
</gene>
<dbReference type="InterPro" id="IPR002755">
    <property type="entry name" value="DNA_primase_S"/>
</dbReference>
<dbReference type="Pfam" id="PF01896">
    <property type="entry name" value="DNA_primase_S"/>
    <property type="match status" value="1"/>
</dbReference>
<keyword evidence="9" id="KW-0804">Transcription</keyword>
<dbReference type="CDD" id="cd04860">
    <property type="entry name" value="AE_Prim_S"/>
    <property type="match status" value="1"/>
</dbReference>
<evidence type="ECO:0000256" key="3">
    <source>
        <dbReference type="ARBA" id="ARBA00022478"/>
    </source>
</evidence>
<protein>
    <recommendedName>
        <fullName evidence="2">DNA primase small subunit</fullName>
    </recommendedName>
</protein>
<reference evidence="11" key="1">
    <citation type="submission" date="2025-08" db="UniProtKB">
        <authorList>
            <consortium name="RefSeq"/>
        </authorList>
    </citation>
    <scope>IDENTIFICATION</scope>
    <source>
        <tissue evidence="11">Muscle</tissue>
    </source>
</reference>
<evidence type="ECO:0000313" key="10">
    <source>
        <dbReference type="Proteomes" id="UP000694941"/>
    </source>
</evidence>
<dbReference type="InterPro" id="IPR014052">
    <property type="entry name" value="DNA_primase_ssu_euk/arc"/>
</dbReference>
<dbReference type="Gene3D" id="3.90.920.10">
    <property type="entry name" value="DNA primase, PRIM domain"/>
    <property type="match status" value="1"/>
</dbReference>
<keyword evidence="8" id="KW-0479">Metal-binding</keyword>
<keyword evidence="3" id="KW-0240">DNA-directed RNA polymerase</keyword>
<evidence type="ECO:0000256" key="2">
    <source>
        <dbReference type="ARBA" id="ARBA00021278"/>
    </source>
</evidence>
<evidence type="ECO:0000256" key="4">
    <source>
        <dbReference type="ARBA" id="ARBA00022515"/>
    </source>
</evidence>
<keyword evidence="6" id="KW-0548">Nucleotidyltransferase</keyword>
<name>A0ABM1STP0_LIMPO</name>